<keyword evidence="8" id="KW-1185">Reference proteome</keyword>
<dbReference type="GO" id="GO:0022857">
    <property type="term" value="F:transmembrane transporter activity"/>
    <property type="evidence" value="ECO:0007669"/>
    <property type="project" value="InterPro"/>
</dbReference>
<feature type="transmembrane region" description="Helical" evidence="6">
    <location>
        <begin position="151"/>
        <end position="169"/>
    </location>
</feature>
<feature type="transmembrane region" description="Helical" evidence="6">
    <location>
        <begin position="288"/>
        <end position="312"/>
    </location>
</feature>
<organism evidence="8">
    <name type="scientific">Wolinella succinogenes (strain ATCC 29543 / DSM 1740 / CCUG 13145 / JCM 31913 / LMG 7466 / NCTC 11488 / FDC 602W)</name>
    <name type="common">Vibrio succinogenes</name>
    <dbReference type="NCBI Taxonomy" id="273121"/>
    <lineage>
        <taxon>Bacteria</taxon>
        <taxon>Pseudomonadati</taxon>
        <taxon>Campylobacterota</taxon>
        <taxon>Epsilonproteobacteria</taxon>
        <taxon>Campylobacterales</taxon>
        <taxon>Helicobacteraceae</taxon>
        <taxon>Wolinella</taxon>
    </lineage>
</organism>
<keyword evidence="3 6" id="KW-0812">Transmembrane</keyword>
<dbReference type="Proteomes" id="UP000000422">
    <property type="component" value="Chromosome"/>
</dbReference>
<dbReference type="GO" id="GO:0016020">
    <property type="term" value="C:membrane"/>
    <property type="evidence" value="ECO:0007669"/>
    <property type="project" value="UniProtKB-SubCell"/>
</dbReference>
<evidence type="ECO:0000256" key="3">
    <source>
        <dbReference type="ARBA" id="ARBA00022692"/>
    </source>
</evidence>
<feature type="transmembrane region" description="Helical" evidence="6">
    <location>
        <begin position="181"/>
        <end position="199"/>
    </location>
</feature>
<dbReference type="STRING" id="273121.WS2142"/>
<dbReference type="KEGG" id="wsu:WS2142"/>
<dbReference type="Gene3D" id="1.20.1730.10">
    <property type="entry name" value="Sodium/glucose cotransporter"/>
    <property type="match status" value="1"/>
</dbReference>
<dbReference type="InterPro" id="IPR038377">
    <property type="entry name" value="Na/Glc_symporter_sf"/>
</dbReference>
<gene>
    <name evidence="7" type="ordered locus">WS2142</name>
</gene>
<dbReference type="InterPro" id="IPR001734">
    <property type="entry name" value="Na/solute_symporter"/>
</dbReference>
<feature type="transmembrane region" description="Helical" evidence="6">
    <location>
        <begin position="107"/>
        <end position="131"/>
    </location>
</feature>
<dbReference type="RefSeq" id="WP_011139919.1">
    <property type="nucleotide sequence ID" value="NC_005090.1"/>
</dbReference>
<dbReference type="AlphaFoldDB" id="Q7MQN9"/>
<evidence type="ECO:0000256" key="5">
    <source>
        <dbReference type="ARBA" id="ARBA00023136"/>
    </source>
</evidence>
<evidence type="ECO:0000313" key="7">
    <source>
        <dbReference type="EMBL" id="CAE11137.1"/>
    </source>
</evidence>
<feature type="transmembrane region" description="Helical" evidence="6">
    <location>
        <begin position="342"/>
        <end position="363"/>
    </location>
</feature>
<evidence type="ECO:0000256" key="6">
    <source>
        <dbReference type="SAM" id="Phobius"/>
    </source>
</evidence>
<evidence type="ECO:0000256" key="1">
    <source>
        <dbReference type="ARBA" id="ARBA00004141"/>
    </source>
</evidence>
<comment type="similarity">
    <text evidence="2">Belongs to the sodium:solute symporter (SSF) (TC 2.A.21) family.</text>
</comment>
<feature type="transmembrane region" description="Helical" evidence="6">
    <location>
        <begin position="254"/>
        <end position="276"/>
    </location>
</feature>
<dbReference type="EMBL" id="BX571662">
    <property type="protein sequence ID" value="CAE11137.1"/>
    <property type="molecule type" value="Genomic_DNA"/>
</dbReference>
<name>Q7MQN9_WOLSU</name>
<dbReference type="HOGENOM" id="CLU_030319_0_0_7"/>
<feature type="transmembrane region" description="Helical" evidence="6">
    <location>
        <begin position="397"/>
        <end position="417"/>
    </location>
</feature>
<feature type="transmembrane region" description="Helical" evidence="6">
    <location>
        <begin position="6"/>
        <end position="22"/>
    </location>
</feature>
<comment type="subcellular location">
    <subcellularLocation>
        <location evidence="1">Membrane</location>
        <topology evidence="1">Multi-pass membrane protein</topology>
    </subcellularLocation>
</comment>
<feature type="transmembrane region" description="Helical" evidence="6">
    <location>
        <begin position="429"/>
        <end position="448"/>
    </location>
</feature>
<evidence type="ECO:0000256" key="2">
    <source>
        <dbReference type="ARBA" id="ARBA00006434"/>
    </source>
</evidence>
<proteinExistence type="inferred from homology"/>
<keyword evidence="4 6" id="KW-1133">Transmembrane helix</keyword>
<keyword evidence="5 6" id="KW-0472">Membrane</keyword>
<protein>
    <recommendedName>
        <fullName evidence="9">SODIUM/SOLUTE SYMPORTER</fullName>
    </recommendedName>
</protein>
<feature type="transmembrane region" description="Helical" evidence="6">
    <location>
        <begin position="43"/>
        <end position="62"/>
    </location>
</feature>
<reference evidence="7 8" key="1">
    <citation type="journal article" date="2003" name="Proc. Natl. Acad. Sci. U.S.A.">
        <title>Complete genome sequence and analysis of Wolinella succinogenes.</title>
        <authorList>
            <person name="Baar C."/>
            <person name="Eppinger M."/>
            <person name="Raddatz G."/>
            <person name="Simon JM."/>
            <person name="Lanz C."/>
            <person name="Klimmek O."/>
            <person name="Nandakumar R."/>
            <person name="Gross R."/>
            <person name="Rosinus A."/>
            <person name="Keller H."/>
            <person name="Jagtap P."/>
            <person name="Linke B."/>
            <person name="Meyer F."/>
            <person name="Lederer H."/>
            <person name="Schuster S.C."/>
        </authorList>
    </citation>
    <scope>NUCLEOTIDE SEQUENCE [LARGE SCALE GENOMIC DNA]</scope>
    <source>
        <strain evidence="8">ATCC 29543 / DSM 1740 / CCUG 13145 / JCM 31913 / LMG 7466 / NCTC 11488 / FDC 602W</strain>
    </source>
</reference>
<accession>Q7MQN9</accession>
<evidence type="ECO:0008006" key="9">
    <source>
        <dbReference type="Google" id="ProtNLM"/>
    </source>
</evidence>
<dbReference type="eggNOG" id="COG0591">
    <property type="taxonomic scope" value="Bacteria"/>
</dbReference>
<feature type="transmembrane region" description="Helical" evidence="6">
    <location>
        <begin position="370"/>
        <end position="391"/>
    </location>
</feature>
<dbReference type="PROSITE" id="PS50283">
    <property type="entry name" value="NA_SOLUT_SYMP_3"/>
    <property type="match status" value="1"/>
</dbReference>
<evidence type="ECO:0000313" key="8">
    <source>
        <dbReference type="Proteomes" id="UP000000422"/>
    </source>
</evidence>
<evidence type="ECO:0000256" key="4">
    <source>
        <dbReference type="ARBA" id="ARBA00022989"/>
    </source>
</evidence>
<feature type="transmembrane region" description="Helical" evidence="6">
    <location>
        <begin position="74"/>
        <end position="95"/>
    </location>
</feature>
<sequence length="455" mass="48819">MEHYGLYFWGFLAIYGIVMYLLSPRAQTIGSFFNGESALGKSISMPLLTSSIFISWIFAKSITNAANLGAKYGIVGGIAYATYWLCIPIAGLAIYRLRTKFGARGLVEFLTTHYGQWAAFAFSAAILIRLFNEVWSNTAVVGGYYGASGSQGFIIAALLFTLITLLYSLRGGLRGSIMTDVAQALIFILLLAWVMGDILPQNTLPTLLGTGDWRLEAGVDLLLVAALQLFSYPFHDPVLTDRGFICEEKTMLRAFVISGILGFIAIVLFSFVGIHAKLIGLTASGNVPAALAGSMGTGALLVMTVVMVIAAGSTLDSTFSSLSKLVGRDLAELLGKNLGAKAIGVGMIAMVIFAIFGNIPMFLGTDILKATTISGTMVIGLAPVFMLHGWIRPTPLGFHLSFWLGIALGIWLVLGGLPEFLKIGEGDSAMLLGVNFYGLILCVIAYWLPSLWKNR</sequence>